<name>A0A6G8IFJ1_9BURK</name>
<dbReference type="RefSeq" id="WP_166226433.1">
    <property type="nucleotide sequence ID" value="NZ_CP049989.1"/>
</dbReference>
<accession>A0A6G8IFJ1</accession>
<dbReference type="KEGG" id="hcz:G9Q37_06865"/>
<dbReference type="Gene3D" id="2.60.120.650">
    <property type="entry name" value="Cupin"/>
    <property type="match status" value="1"/>
</dbReference>
<sequence length="287" mass="32945">MLQCFGQGVNAQWLDHQPFRFEHRLLGHPALSMENLARVIPRLPQGQVMYSTRLLATDDNFEKTFRQRPIDRSIEETIETLRTSDSYIMVNSPQVDESFRELYEALIGDVETLMRERGVGVKAVTPKLYLFIASPNSVTPFHIDRYSTFLLQFQGSKQVTVSMPFDERVVTDADCENYVSYVSTKLPWGPEKDRYSTTFDFEPGQAIHIPFVSGHHVRNGPGEVSVSMSIIFNTAQTMMWRETLNFNQRMRKWLGPVGIAPGHVGRSPLRDGCKAALWHQWARLRGY</sequence>
<dbReference type="Pfam" id="PF13621">
    <property type="entry name" value="Cupin_8"/>
    <property type="match status" value="1"/>
</dbReference>
<proteinExistence type="predicted"/>
<evidence type="ECO:0000259" key="1">
    <source>
        <dbReference type="PROSITE" id="PS51184"/>
    </source>
</evidence>
<evidence type="ECO:0000313" key="3">
    <source>
        <dbReference type="Proteomes" id="UP000503162"/>
    </source>
</evidence>
<evidence type="ECO:0000313" key="2">
    <source>
        <dbReference type="EMBL" id="QIM51879.1"/>
    </source>
</evidence>
<dbReference type="InterPro" id="IPR041667">
    <property type="entry name" value="Cupin_8"/>
</dbReference>
<keyword evidence="3" id="KW-1185">Reference proteome</keyword>
<gene>
    <name evidence="2" type="ORF">G9Q37_06865</name>
</gene>
<feature type="domain" description="JmjC" evidence="1">
    <location>
        <begin position="81"/>
        <end position="247"/>
    </location>
</feature>
<dbReference type="InterPro" id="IPR003347">
    <property type="entry name" value="JmjC_dom"/>
</dbReference>
<dbReference type="Proteomes" id="UP000503162">
    <property type="component" value="Chromosome"/>
</dbReference>
<protein>
    <submittedName>
        <fullName evidence="2">Transcriptional regulator</fullName>
    </submittedName>
</protein>
<dbReference type="EMBL" id="CP049989">
    <property type="protein sequence ID" value="QIM51879.1"/>
    <property type="molecule type" value="Genomic_DNA"/>
</dbReference>
<organism evidence="2 3">
    <name type="scientific">Hydrogenophaga crocea</name>
    <dbReference type="NCBI Taxonomy" id="2716225"/>
    <lineage>
        <taxon>Bacteria</taxon>
        <taxon>Pseudomonadati</taxon>
        <taxon>Pseudomonadota</taxon>
        <taxon>Betaproteobacteria</taxon>
        <taxon>Burkholderiales</taxon>
        <taxon>Comamonadaceae</taxon>
        <taxon>Hydrogenophaga</taxon>
    </lineage>
</organism>
<dbReference type="PROSITE" id="PS51184">
    <property type="entry name" value="JMJC"/>
    <property type="match status" value="1"/>
</dbReference>
<reference evidence="2 3" key="1">
    <citation type="submission" date="2020-03" db="EMBL/GenBank/DDBJ databases">
        <title>Hydrogenophaga sp. nov. isolated from cyanobacterial mat.</title>
        <authorList>
            <person name="Thorat V."/>
            <person name="Kirdat K."/>
            <person name="Tiwarekar B."/>
            <person name="Costa E.D."/>
            <person name="Yadav A."/>
        </authorList>
    </citation>
    <scope>NUCLEOTIDE SEQUENCE [LARGE SCALE GENOMIC DNA]</scope>
    <source>
        <strain evidence="2 3">BA0156</strain>
    </source>
</reference>
<dbReference type="SUPFAM" id="SSF51197">
    <property type="entry name" value="Clavaminate synthase-like"/>
    <property type="match status" value="1"/>
</dbReference>
<dbReference type="AlphaFoldDB" id="A0A6G8IFJ1"/>